<evidence type="ECO:0000256" key="5">
    <source>
        <dbReference type="SAM" id="MobiDB-lite"/>
    </source>
</evidence>
<feature type="domain" description="Translocation and assembly module TamB C-terminal" evidence="7">
    <location>
        <begin position="1044"/>
        <end position="1382"/>
    </location>
</feature>
<feature type="region of interest" description="Disordered" evidence="5">
    <location>
        <begin position="240"/>
        <end position="306"/>
    </location>
</feature>
<dbReference type="Pfam" id="PF04357">
    <property type="entry name" value="TamB"/>
    <property type="match status" value="1"/>
</dbReference>
<keyword evidence="2 6" id="KW-0812">Transmembrane</keyword>
<evidence type="ECO:0000256" key="4">
    <source>
        <dbReference type="ARBA" id="ARBA00023136"/>
    </source>
</evidence>
<reference evidence="8 9" key="3">
    <citation type="journal article" date="2008" name="Appl. Environ. Microbiol.">
        <title>Identification of mobile elements and pseudogenes in the Shewanella oneidensis MR-1 genome.</title>
        <authorList>
            <person name="Romine M.F."/>
            <person name="Carlson T.S."/>
            <person name="Norbeck A.D."/>
            <person name="McCue L.A."/>
            <person name="Lipton M.S."/>
        </authorList>
    </citation>
    <scope>NUCLEOTIDE SEQUENCE [LARGE SCALE GENOMIC DNA]</scope>
    <source>
        <strain evidence="9">ATCC 700550 / JCM 31522 / CIP 106686 / LMG 19005 / NCIMB 14063 / MR-1</strain>
    </source>
</reference>
<dbReference type="OrthoDB" id="5555605at2"/>
<dbReference type="HOGENOM" id="CLU_002338_0_1_6"/>
<dbReference type="PANTHER" id="PTHR36985">
    <property type="entry name" value="TRANSLOCATION AND ASSEMBLY MODULE SUBUNIT TAMB"/>
    <property type="match status" value="1"/>
</dbReference>
<sequence length="1385" mass="149841">MSQPPILEQNSLEQPHPEQLQSRTSDTPCAEPCQAAAPPKTFTQRLWQIFKLCTRIIVYVPLSLLVLMALLLGTEIGSRISVELADKFVPDLALTYTSGTLNKDLTLAHVSWSMAGIQVELEDLHLAWQPTCLLQKQLCVNALNASKVDVSIETDALSTDNNTNDTEVVSDDTDEPTELVLPFGITLDVADLNHINVRVDNMRFSANHITTSATWFAKGLTVEQLSSEGLAILIPTGDETTTAITGPTQVTQKTATTESETVKPATEAVKENTTNATDKPAEDKSLASAKPAPSTPSQSNTSAPTDKLADEWALAHLPQVFMPFPVNVKSLTLDNSNLQIGAREDVFSHIELQGQFEQYQLTLDKLILTHSYGELSVMGKLALEQDYPLALDIEANLTQVAELPELIHQQLKLKLTDSVGQLSLHALAQGDADFSLEGQITLKDPALTYKATLEKARLQWPLNNPEYIVSDLTLNSQGSLNKQAATIDANVISPFHKILAIRSELHHQDTKLSIKQFSAKGELGAVDVEGELDYANAMTWKAKVLLDKLKLQEITLPETAQTKEPAPSKDTKTPQNNAAAPATSLPNSLISGQLQTSGRLQDNAWQVSLTETQLSGTMQGYPFDITADVSINDKLYVSAKGVNAQVLGSTLTLAGETNKNWNLAGKLLVPDFGLWLPQASGQLQADINVTGDEKHPQLELTAQLVDLAHHNIKLRESTLKAYYKPLDLHEFAISLKSKALQLGSKSLDTVTFGSKGDIQNQKLTLSATGDLGLELGVTSQYDMKKSQLLAQVNKINLATPVGRWEIDKDILIAWDKNNTKGNISPFCLVNPNSKICLDNQVSLGKKGDAQLSYTGNLGKLLVPVLPSNMSWDGSSSLLANFAWAAGRKPTANVDFNFAPGSIKLKRAKNREVTIKYQQLALKANLDGKRLLSSISFDSEDVASWQSEITVNVTPDRTLSGYANIKQINLQPLGEFFPQLNTLEGLLTSKLNFAGTLDAPEVSGNVSLTQGALALTANPTLINKIDMSMDLGGQQASLKGRWMMGNGLGRIIGEMRWPQGQFSGELAVKGDKLAVIQPPLALLDISPDLTIAFSSRQLEVKGVVDVPSGSIKIVQLAEGGVALSEDVVFDDSIAATQPKASPYAIVADLNINVGNDLKVDGMGLKGKLQGTLKLQQQAFRPPLLFGDIKVKQGSYKFMGQTLKIRAGEVQFVGPISVPNLNIEAIREIKSEDLIAGVRVTGTPARPVVTLFSNPAKEQAEILSYIIKGSGFNSSNNEQNNSLMMGAALGLSSQVGGGGAINNIGNTATGIIEEFGFSNVQLDTNDEGRVAISGFIGDKLMVKYGVGVFNPGYEMTVRYYLLSQLYLETVSGTLGQSLDIYYNFNIK</sequence>
<dbReference type="GO" id="GO:0097347">
    <property type="term" value="C:TAM protein secretion complex"/>
    <property type="evidence" value="ECO:0000318"/>
    <property type="project" value="GO_Central"/>
</dbReference>
<keyword evidence="3 6" id="KW-1133">Transmembrane helix</keyword>
<gene>
    <name evidence="8" type="ordered locus">SO_2113</name>
</gene>
<dbReference type="GO" id="GO:0005886">
    <property type="term" value="C:plasma membrane"/>
    <property type="evidence" value="ECO:0000318"/>
    <property type="project" value="GO_Central"/>
</dbReference>
<keyword evidence="4 6" id="KW-0472">Membrane</keyword>
<feature type="compositionally biased region" description="Polar residues" evidence="5">
    <location>
        <begin position="573"/>
        <end position="586"/>
    </location>
</feature>
<reference evidence="8 9" key="4">
    <citation type="journal article" date="2011" name="BMC Genomics">
        <title>Genome-wide protein localization prediction strategies for gram negative bacteria.</title>
        <authorList>
            <person name="Romine M.F."/>
        </authorList>
    </citation>
    <scope>NUCLEOTIDE SEQUENCE [LARGE SCALE GENOMIC DNA]</scope>
    <source>
        <strain evidence="9">ATCC 700550 / JCM 31522 / CIP 106686 / LMG 19005 / NCIMB 14063 / MR-1</strain>
    </source>
</reference>
<dbReference type="KEGG" id="son:SO_2113"/>
<dbReference type="BioCyc" id="SONE211586:G1GMP-1943-MONOMER"/>
<dbReference type="PhylomeDB" id="Q8EF73"/>
<reference evidence="8 9" key="2">
    <citation type="journal article" date="2005" name="Proteomics">
        <title>Global detection and characterization of hypothetical proteins in Shewanella oneidensis MR-1 using LC-MS based proteomics.</title>
        <authorList>
            <person name="Elias D.A."/>
            <person name="Monroe M.E."/>
            <person name="Marshall M.J."/>
            <person name="Romine M.F."/>
            <person name="Belieav A.S."/>
            <person name="Fredrickson J.K."/>
            <person name="Anderson G.A."/>
            <person name="Smith R.D."/>
            <person name="Lipton M.S."/>
        </authorList>
    </citation>
    <scope>NUCLEOTIDE SEQUENCE [LARGE SCALE GENOMIC DNA]</scope>
    <source>
        <strain evidence="9">ATCC 700550 / JCM 31522 / CIP 106686 / LMG 19005 / NCIMB 14063 / MR-1</strain>
    </source>
</reference>
<feature type="transmembrane region" description="Helical" evidence="6">
    <location>
        <begin position="52"/>
        <end position="72"/>
    </location>
</feature>
<comment type="subcellular location">
    <subcellularLocation>
        <location evidence="1">Membrane</location>
        <topology evidence="1">Single-pass membrane protein</topology>
    </subcellularLocation>
</comment>
<dbReference type="GO" id="GO:0009306">
    <property type="term" value="P:protein secretion"/>
    <property type="evidence" value="ECO:0000318"/>
    <property type="project" value="GO_Central"/>
</dbReference>
<evidence type="ECO:0000313" key="8">
    <source>
        <dbReference type="EMBL" id="AAN55160.1"/>
    </source>
</evidence>
<name>Q8EF73_SHEON</name>
<accession>Q8EF73</accession>
<evidence type="ECO:0000256" key="2">
    <source>
        <dbReference type="ARBA" id="ARBA00022692"/>
    </source>
</evidence>
<feature type="region of interest" description="Disordered" evidence="5">
    <location>
        <begin position="557"/>
        <end position="586"/>
    </location>
</feature>
<dbReference type="Proteomes" id="UP000008186">
    <property type="component" value="Chromosome"/>
</dbReference>
<feature type="compositionally biased region" description="Polar residues" evidence="5">
    <location>
        <begin position="1"/>
        <end position="27"/>
    </location>
</feature>
<organism evidence="8 9">
    <name type="scientific">Shewanella oneidensis (strain ATCC 700550 / JCM 31522 / CIP 106686 / LMG 19005 / NCIMB 14063 / MR-1)</name>
    <dbReference type="NCBI Taxonomy" id="211586"/>
    <lineage>
        <taxon>Bacteria</taxon>
        <taxon>Pseudomonadati</taxon>
        <taxon>Pseudomonadota</taxon>
        <taxon>Gammaproteobacteria</taxon>
        <taxon>Alteromonadales</taxon>
        <taxon>Shewanellaceae</taxon>
        <taxon>Shewanella</taxon>
    </lineage>
</organism>
<dbReference type="PANTHER" id="PTHR36985:SF1">
    <property type="entry name" value="TRANSLOCATION AND ASSEMBLY MODULE SUBUNIT TAMB"/>
    <property type="match status" value="1"/>
</dbReference>
<dbReference type="EMBL" id="AE014299">
    <property type="protein sequence ID" value="AAN55160.1"/>
    <property type="molecule type" value="Genomic_DNA"/>
</dbReference>
<reference evidence="8 9" key="1">
    <citation type="journal article" date="2002" name="Nat. Biotechnol.">
        <title>Genome sequence of the dissimilatory metal ion-reducing bacterium Shewanella oneidensis.</title>
        <authorList>
            <person name="Heidelberg J.F."/>
            <person name="Paulsen I.T."/>
            <person name="Nelson K.E."/>
            <person name="Gaidos E.J."/>
            <person name="Nelson W.C."/>
            <person name="Read T.D."/>
            <person name="Eisen J.A."/>
            <person name="Seshadri R."/>
            <person name="Ward N."/>
            <person name="Methe B."/>
            <person name="Clayton R.A."/>
            <person name="Meyer T."/>
            <person name="Tsapin A."/>
            <person name="Scott J."/>
            <person name="Beanan M."/>
            <person name="Brinkac L."/>
            <person name="Daugherty S."/>
            <person name="DeBoy R.T."/>
            <person name="Dodson R.J."/>
            <person name="Durkin A.S."/>
            <person name="Haft D.H."/>
            <person name="Kolonay J.F."/>
            <person name="Madupu R."/>
            <person name="Peterson J.D."/>
            <person name="Umayam L.A."/>
            <person name="White O."/>
            <person name="Wolf A.M."/>
            <person name="Vamathevan J."/>
            <person name="Weidman J."/>
            <person name="Impraim M."/>
            <person name="Lee K."/>
            <person name="Berry K."/>
            <person name="Lee C."/>
            <person name="Mueller J."/>
            <person name="Khouri H."/>
            <person name="Gill J."/>
            <person name="Utterback T.R."/>
            <person name="McDonald L.A."/>
            <person name="Feldblyum T.V."/>
            <person name="Smith H.O."/>
            <person name="Venter J.C."/>
            <person name="Nealson K.H."/>
            <person name="Fraser C.M."/>
        </authorList>
    </citation>
    <scope>NUCLEOTIDE SEQUENCE [LARGE SCALE GENOMIC DNA]</scope>
    <source>
        <strain evidence="9">ATCC 700550 / JCM 31522 / CIP 106686 / LMG 19005 / NCIMB 14063 / MR-1</strain>
    </source>
</reference>
<evidence type="ECO:0000259" key="7">
    <source>
        <dbReference type="Pfam" id="PF04357"/>
    </source>
</evidence>
<dbReference type="PaxDb" id="211586-SO_2113"/>
<evidence type="ECO:0000256" key="1">
    <source>
        <dbReference type="ARBA" id="ARBA00004167"/>
    </source>
</evidence>
<feature type="compositionally biased region" description="Polar residues" evidence="5">
    <location>
        <begin position="240"/>
        <end position="259"/>
    </location>
</feature>
<evidence type="ECO:0000313" key="9">
    <source>
        <dbReference type="Proteomes" id="UP000008186"/>
    </source>
</evidence>
<dbReference type="eggNOG" id="COG2911">
    <property type="taxonomic scope" value="Bacteria"/>
</dbReference>
<evidence type="ECO:0000256" key="6">
    <source>
        <dbReference type="SAM" id="Phobius"/>
    </source>
</evidence>
<proteinExistence type="predicted"/>
<evidence type="ECO:0000256" key="3">
    <source>
        <dbReference type="ARBA" id="ARBA00022989"/>
    </source>
</evidence>
<feature type="compositionally biased region" description="Polar residues" evidence="5">
    <location>
        <begin position="295"/>
        <end position="304"/>
    </location>
</feature>
<dbReference type="STRING" id="211586.SO_2113"/>
<dbReference type="InterPro" id="IPR007452">
    <property type="entry name" value="TamB_C"/>
</dbReference>
<keyword evidence="9" id="KW-1185">Reference proteome</keyword>
<dbReference type="PATRIC" id="fig|211586.12.peg.2029"/>
<protein>
    <submittedName>
        <fullName evidence="8">Outer membrane protein with carboxy terminal DUF490 domain</fullName>
    </submittedName>
</protein>
<dbReference type="RefSeq" id="WP_011072176.1">
    <property type="nucleotide sequence ID" value="NC_004347.2"/>
</dbReference>
<feature type="region of interest" description="Disordered" evidence="5">
    <location>
        <begin position="1"/>
        <end position="31"/>
    </location>
</feature>